<reference evidence="1" key="1">
    <citation type="submission" date="2023-04" db="EMBL/GenBank/DDBJ databases">
        <title>Phytophthora fragariaefolia NBRC 109709.</title>
        <authorList>
            <person name="Ichikawa N."/>
            <person name="Sato H."/>
            <person name="Tonouchi N."/>
        </authorList>
    </citation>
    <scope>NUCLEOTIDE SEQUENCE</scope>
    <source>
        <strain evidence="1">NBRC 109709</strain>
    </source>
</reference>
<dbReference type="Proteomes" id="UP001165121">
    <property type="component" value="Unassembled WGS sequence"/>
</dbReference>
<accession>A0A9W6U058</accession>
<keyword evidence="2" id="KW-1185">Reference proteome</keyword>
<sequence>MQLQPNLPAGKFFLSVDDIVAASQVQLQQKLNRDYGILTPSGDQRDFNTRTTALLDEHSGESDFILSSKSSTPRKVIPCIGSELVKSDAEASSCALEEPNTLRITFDQCATVEEAWRVTANHALASVYIQCLLDDSPGTRENLSAKFEDITAQIFAGELSHEQSERIRQRLVKVYGYHFAHSLLVKSNVKELNRASKTPSDERRAKQRYTKAWRGSGLVEDKLIYWKEVRYASHLT</sequence>
<gene>
    <name evidence="1" type="ORF">Pfra01_000351500</name>
</gene>
<name>A0A9W6U058_9STRA</name>
<dbReference type="OrthoDB" id="77004at2759"/>
<organism evidence="1 2">
    <name type="scientific">Phytophthora fragariaefolia</name>
    <dbReference type="NCBI Taxonomy" id="1490495"/>
    <lineage>
        <taxon>Eukaryota</taxon>
        <taxon>Sar</taxon>
        <taxon>Stramenopiles</taxon>
        <taxon>Oomycota</taxon>
        <taxon>Peronosporomycetes</taxon>
        <taxon>Peronosporales</taxon>
        <taxon>Peronosporaceae</taxon>
        <taxon>Phytophthora</taxon>
    </lineage>
</organism>
<protein>
    <submittedName>
        <fullName evidence="1">Unnamed protein product</fullName>
    </submittedName>
</protein>
<comment type="caution">
    <text evidence="1">The sequence shown here is derived from an EMBL/GenBank/DDBJ whole genome shotgun (WGS) entry which is preliminary data.</text>
</comment>
<evidence type="ECO:0000313" key="1">
    <source>
        <dbReference type="EMBL" id="GMF22976.1"/>
    </source>
</evidence>
<dbReference type="AlphaFoldDB" id="A0A9W6U058"/>
<dbReference type="EMBL" id="BSXT01000270">
    <property type="protein sequence ID" value="GMF22976.1"/>
    <property type="molecule type" value="Genomic_DNA"/>
</dbReference>
<proteinExistence type="predicted"/>
<evidence type="ECO:0000313" key="2">
    <source>
        <dbReference type="Proteomes" id="UP001165121"/>
    </source>
</evidence>